<keyword evidence="2" id="KW-1185">Reference proteome</keyword>
<dbReference type="Gene3D" id="3.40.50.10110">
    <property type="entry name" value="DNA polymerase III subunit chi"/>
    <property type="match status" value="1"/>
</dbReference>
<dbReference type="Pfam" id="PF04364">
    <property type="entry name" value="DNA_pol3_chi"/>
    <property type="match status" value="1"/>
</dbReference>
<dbReference type="GO" id="GO:0003887">
    <property type="term" value="F:DNA-directed DNA polymerase activity"/>
    <property type="evidence" value="ECO:0007669"/>
    <property type="project" value="InterPro"/>
</dbReference>
<name>A0A7Z7MVA8_9PROT</name>
<dbReference type="GO" id="GO:0032298">
    <property type="term" value="P:positive regulation of DNA-templated DNA replication initiation"/>
    <property type="evidence" value="ECO:0007669"/>
    <property type="project" value="TreeGrafter"/>
</dbReference>
<dbReference type="InterPro" id="IPR007459">
    <property type="entry name" value="DNA_pol3_chi"/>
</dbReference>
<dbReference type="GO" id="GO:0003677">
    <property type="term" value="F:DNA binding"/>
    <property type="evidence" value="ECO:0007669"/>
    <property type="project" value="InterPro"/>
</dbReference>
<dbReference type="AlphaFoldDB" id="A0A7Z7MVA8"/>
<protein>
    <submittedName>
        <fullName evidence="1">DNA polymerase III chi subunit HolC</fullName>
    </submittedName>
</protein>
<accession>A0A7Z7MVA8</accession>
<dbReference type="RefSeq" id="WP_154716648.1">
    <property type="nucleotide sequence ID" value="NZ_LT837803.1"/>
</dbReference>
<dbReference type="SUPFAM" id="SSF102400">
    <property type="entry name" value="DNA polymerase III chi subunit"/>
    <property type="match status" value="1"/>
</dbReference>
<organism evidence="1 2">
    <name type="scientific">Sterolibacterium denitrificans</name>
    <dbReference type="NCBI Taxonomy" id="157592"/>
    <lineage>
        <taxon>Bacteria</taxon>
        <taxon>Pseudomonadati</taxon>
        <taxon>Pseudomonadota</taxon>
        <taxon>Betaproteobacteria</taxon>
        <taxon>Nitrosomonadales</taxon>
        <taxon>Sterolibacteriaceae</taxon>
        <taxon>Sterolibacterium</taxon>
    </lineage>
</organism>
<dbReference type="PANTHER" id="PTHR38767:SF1">
    <property type="entry name" value="DNA POLYMERASE III SUBUNIT CHI"/>
    <property type="match status" value="1"/>
</dbReference>
<gene>
    <name evidence="1" type="ORF">SDENCHOL_20103</name>
</gene>
<dbReference type="InterPro" id="IPR036768">
    <property type="entry name" value="PolIII_chi_sf"/>
</dbReference>
<proteinExistence type="predicted"/>
<evidence type="ECO:0000313" key="1">
    <source>
        <dbReference type="EMBL" id="SMB26283.1"/>
    </source>
</evidence>
<dbReference type="Proteomes" id="UP000242886">
    <property type="component" value="Chromosome SDENCHOL"/>
</dbReference>
<dbReference type="EMBL" id="LT837803">
    <property type="protein sequence ID" value="SMB26283.1"/>
    <property type="molecule type" value="Genomic_DNA"/>
</dbReference>
<dbReference type="PANTHER" id="PTHR38767">
    <property type="entry name" value="DNA POLYMERASE III SUBUNIT CHI"/>
    <property type="match status" value="1"/>
</dbReference>
<dbReference type="GO" id="GO:0006260">
    <property type="term" value="P:DNA replication"/>
    <property type="evidence" value="ECO:0007669"/>
    <property type="project" value="InterPro"/>
</dbReference>
<evidence type="ECO:0000313" key="2">
    <source>
        <dbReference type="Proteomes" id="UP000242886"/>
    </source>
</evidence>
<sequence>MTQVLFCHNAADRLQAAVTWLTQASRDADANDRYIIYAPDRQIAERLDHMLWTTPPTGFLPHCSARSHLAPETPILIATTASELGGNASNAQTSRNSLLNLGNELPPEFERFTQLIEIISREENIRLPARERARYYRDQGHDIQYLDLQKAPL</sequence>
<reference evidence="1" key="1">
    <citation type="submission" date="2017-03" db="EMBL/GenBank/DDBJ databases">
        <authorList>
            <consortium name="AG Boll"/>
        </authorList>
    </citation>
    <scope>NUCLEOTIDE SEQUENCE [LARGE SCALE GENOMIC DNA]</scope>
    <source>
        <strain evidence="1">Chol</strain>
    </source>
</reference>